<dbReference type="Pfam" id="PF00560">
    <property type="entry name" value="LRR_1"/>
    <property type="match status" value="2"/>
</dbReference>
<name>A0A7S4A4K9_9STRA</name>
<evidence type="ECO:0000256" key="1">
    <source>
        <dbReference type="ARBA" id="ARBA00004236"/>
    </source>
</evidence>
<dbReference type="PANTHER" id="PTHR48010:SF96">
    <property type="entry name" value="OS05G0595800 PROTEIN"/>
    <property type="match status" value="1"/>
</dbReference>
<accession>A0A7S4A4K9</accession>
<keyword evidence="2" id="KW-1003">Cell membrane</keyword>
<keyword evidence="5" id="KW-0677">Repeat</keyword>
<dbReference type="FunFam" id="3.80.10.10:FF:000299">
    <property type="entry name" value="Piriformospora indica-insensitive protein 2"/>
    <property type="match status" value="1"/>
</dbReference>
<dbReference type="Proteomes" id="UP000789595">
    <property type="component" value="Unassembled WGS sequence"/>
</dbReference>
<dbReference type="EMBL" id="HBIW01021750">
    <property type="protein sequence ID" value="CAE0703313.1"/>
    <property type="molecule type" value="Transcribed_RNA"/>
</dbReference>
<sequence>MKRFKRKQKKLKEKQTARLIAESPLTCALDIWQARKEARAKAEYALSHEDFLMAEADLVHHLNRLKASTGLDEKKSELVEEQKETSALREFFEGVNGFGWLRRDGWIGRAQAKKKRAVPFFALDCQYWEGVSIKRWERRVGGLDLPRNNLEGELPTDALTKLISLDTLILPGNDVFGTLSGLGQLTALTDLDLAENRFTGEIPSELGEVNQLTRVDLSNNGLDGQLPASLQNLSQLRVLQLRANALEGVIPEEYATLTQLEDLDLAENRFVGGLDWASSLVKLTSLDCSRNFFSGVLPILPETLITLDLGVNGLQGPFSNEFCERHTSLQTCILRENRLGGALPEKLGLLINLKQLDLSHNRFIKFLPESCTQLSELRCCDFQGNALEMIHYPQGLEDMEHLQYWFGADGFYSQNLQRPKRYEKSKFKAMMRFQKLYAGEPVLKAQAPVDPNAEDPRTMGQLPPHPPLHMTKFGKFERGEEVPDNVLPGSHSSLPPEGVFVDAEGTVFPPGYVHLGLPGTSHEIGPRDHEGRTH</sequence>
<dbReference type="Pfam" id="PF13855">
    <property type="entry name" value="LRR_8"/>
    <property type="match status" value="1"/>
</dbReference>
<protein>
    <submittedName>
        <fullName evidence="7">Uncharacterized protein</fullName>
    </submittedName>
</protein>
<dbReference type="PROSITE" id="PS51450">
    <property type="entry name" value="LRR"/>
    <property type="match status" value="1"/>
</dbReference>
<dbReference type="AlphaFoldDB" id="A0A7S4A4K9"/>
<evidence type="ECO:0000313" key="9">
    <source>
        <dbReference type="Proteomes" id="UP000789595"/>
    </source>
</evidence>
<keyword evidence="3" id="KW-0433">Leucine-rich repeat</keyword>
<dbReference type="PANTHER" id="PTHR48010">
    <property type="entry name" value="OS05G0588300 PROTEIN"/>
    <property type="match status" value="1"/>
</dbReference>
<keyword evidence="4" id="KW-0732">Signal</keyword>
<gene>
    <name evidence="7" type="ORF">PCAL00307_LOCUS18760</name>
    <name evidence="8" type="ORF">PECAL_5P16450</name>
</gene>
<comment type="subcellular location">
    <subcellularLocation>
        <location evidence="1">Cell membrane</location>
    </subcellularLocation>
</comment>
<reference evidence="8" key="2">
    <citation type="submission" date="2021-11" db="EMBL/GenBank/DDBJ databases">
        <authorList>
            <consortium name="Genoscope - CEA"/>
            <person name="William W."/>
        </authorList>
    </citation>
    <scope>NUCLEOTIDE SEQUENCE</scope>
</reference>
<proteinExistence type="predicted"/>
<evidence type="ECO:0000256" key="2">
    <source>
        <dbReference type="ARBA" id="ARBA00022475"/>
    </source>
</evidence>
<dbReference type="InterPro" id="IPR001611">
    <property type="entry name" value="Leu-rich_rpt"/>
</dbReference>
<evidence type="ECO:0000313" key="7">
    <source>
        <dbReference type="EMBL" id="CAE0703313.1"/>
    </source>
</evidence>
<dbReference type="SUPFAM" id="SSF52058">
    <property type="entry name" value="L domain-like"/>
    <property type="match status" value="1"/>
</dbReference>
<keyword evidence="6" id="KW-0472">Membrane</keyword>
<dbReference type="EMBL" id="CAKKNE010000005">
    <property type="protein sequence ID" value="CAH0377065.1"/>
    <property type="molecule type" value="Genomic_DNA"/>
</dbReference>
<keyword evidence="9" id="KW-1185">Reference proteome</keyword>
<evidence type="ECO:0000313" key="8">
    <source>
        <dbReference type="EMBL" id="CAH0377065.1"/>
    </source>
</evidence>
<evidence type="ECO:0000256" key="4">
    <source>
        <dbReference type="ARBA" id="ARBA00022729"/>
    </source>
</evidence>
<dbReference type="OrthoDB" id="41016at2759"/>
<dbReference type="GO" id="GO:0005886">
    <property type="term" value="C:plasma membrane"/>
    <property type="evidence" value="ECO:0007669"/>
    <property type="project" value="UniProtKB-SubCell"/>
</dbReference>
<dbReference type="InterPro" id="IPR050994">
    <property type="entry name" value="At_inactive_RLKs"/>
</dbReference>
<organism evidence="7">
    <name type="scientific">Pelagomonas calceolata</name>
    <dbReference type="NCBI Taxonomy" id="35677"/>
    <lineage>
        <taxon>Eukaryota</taxon>
        <taxon>Sar</taxon>
        <taxon>Stramenopiles</taxon>
        <taxon>Ochrophyta</taxon>
        <taxon>Pelagophyceae</taxon>
        <taxon>Pelagomonadales</taxon>
        <taxon>Pelagomonadaceae</taxon>
        <taxon>Pelagomonas</taxon>
    </lineage>
</organism>
<evidence type="ECO:0000256" key="6">
    <source>
        <dbReference type="ARBA" id="ARBA00023136"/>
    </source>
</evidence>
<dbReference type="InterPro" id="IPR032675">
    <property type="entry name" value="LRR_dom_sf"/>
</dbReference>
<evidence type="ECO:0000256" key="3">
    <source>
        <dbReference type="ARBA" id="ARBA00022614"/>
    </source>
</evidence>
<evidence type="ECO:0000256" key="5">
    <source>
        <dbReference type="ARBA" id="ARBA00022737"/>
    </source>
</evidence>
<reference evidence="7" key="1">
    <citation type="submission" date="2021-01" db="EMBL/GenBank/DDBJ databases">
        <authorList>
            <person name="Corre E."/>
            <person name="Pelletier E."/>
            <person name="Niang G."/>
            <person name="Scheremetjew M."/>
            <person name="Finn R."/>
            <person name="Kale V."/>
            <person name="Holt S."/>
            <person name="Cochrane G."/>
            <person name="Meng A."/>
            <person name="Brown T."/>
            <person name="Cohen L."/>
        </authorList>
    </citation>
    <scope>NUCLEOTIDE SEQUENCE</scope>
    <source>
        <strain evidence="7">CCMP1756</strain>
    </source>
</reference>
<dbReference type="Gene3D" id="3.80.10.10">
    <property type="entry name" value="Ribonuclease Inhibitor"/>
    <property type="match status" value="3"/>
</dbReference>